<sequence length="291" mass="32028">MKIEYLKDGNVVTLASARRTIKFPAIAQIEAYWHALRNGRLMPARGDVDPRGLGKNLTYAMILERIAPGHARIRLAGQHVSDVLSMEVRGMPLSALFTPDARHEMQEALESVFTTPAEVSLTLRSESNLFHKKLDAQLILLPLKDIHGNVTRVLGGFQVDGKLGRGPQRFTIRSLDIRPLTVAQTPEHKSCDAARRQKRDIARPGYWDIRGAPTSRSSGSDKPDVTRVDIRPTQAGQNRKGEGHIMRPSDTSGIPVPGMAELAASFHGASQPLRMNAPARPGGHLRLVKQD</sequence>
<accession>A0A1I0PQ69</accession>
<evidence type="ECO:0000256" key="1">
    <source>
        <dbReference type="SAM" id="MobiDB-lite"/>
    </source>
</evidence>
<dbReference type="AlphaFoldDB" id="A0A1I0PQ69"/>
<evidence type="ECO:0000313" key="2">
    <source>
        <dbReference type="EMBL" id="SEW16517.1"/>
    </source>
</evidence>
<protein>
    <submittedName>
        <fullName evidence="2">PAS domain-containing protein</fullName>
    </submittedName>
</protein>
<gene>
    <name evidence="2" type="ORF">SAMN05444851_1808</name>
</gene>
<feature type="compositionally biased region" description="Basic and acidic residues" evidence="1">
    <location>
        <begin position="219"/>
        <end position="230"/>
    </location>
</feature>
<organism evidence="2 3">
    <name type="scientific">Aliiroseovarius sediminilitoris</name>
    <dbReference type="NCBI Taxonomy" id="1173584"/>
    <lineage>
        <taxon>Bacteria</taxon>
        <taxon>Pseudomonadati</taxon>
        <taxon>Pseudomonadota</taxon>
        <taxon>Alphaproteobacteria</taxon>
        <taxon>Rhodobacterales</taxon>
        <taxon>Paracoccaceae</taxon>
        <taxon>Aliiroseovarius</taxon>
    </lineage>
</organism>
<dbReference type="InterPro" id="IPR009922">
    <property type="entry name" value="DUF1457"/>
</dbReference>
<reference evidence="2 3" key="1">
    <citation type="submission" date="2016-10" db="EMBL/GenBank/DDBJ databases">
        <authorList>
            <person name="de Groot N.N."/>
        </authorList>
    </citation>
    <scope>NUCLEOTIDE SEQUENCE [LARGE SCALE GENOMIC DNA]</scope>
    <source>
        <strain evidence="2 3">DSM 29439</strain>
    </source>
</reference>
<name>A0A1I0PQ69_9RHOB</name>
<dbReference type="OrthoDB" id="8478628at2"/>
<dbReference type="EMBL" id="FOJB01000001">
    <property type="protein sequence ID" value="SEW16517.1"/>
    <property type="molecule type" value="Genomic_DNA"/>
</dbReference>
<dbReference type="Pfam" id="PF07310">
    <property type="entry name" value="PAS_5"/>
    <property type="match status" value="1"/>
</dbReference>
<evidence type="ECO:0000313" key="3">
    <source>
        <dbReference type="Proteomes" id="UP000199650"/>
    </source>
</evidence>
<feature type="region of interest" description="Disordered" evidence="1">
    <location>
        <begin position="202"/>
        <end position="251"/>
    </location>
</feature>
<proteinExistence type="predicted"/>
<dbReference type="RefSeq" id="WP_091430000.1">
    <property type="nucleotide sequence ID" value="NZ_FOJB01000001.1"/>
</dbReference>
<dbReference type="STRING" id="1173584.SAMN05444851_1808"/>
<keyword evidence="3" id="KW-1185">Reference proteome</keyword>
<dbReference type="Proteomes" id="UP000199650">
    <property type="component" value="Unassembled WGS sequence"/>
</dbReference>